<feature type="domain" description="EGF-like" evidence="2">
    <location>
        <begin position="137"/>
        <end position="172"/>
    </location>
</feature>
<dbReference type="PROSITE" id="PS50026">
    <property type="entry name" value="EGF_3"/>
    <property type="match status" value="1"/>
</dbReference>
<dbReference type="EMBL" id="BLXT01007666">
    <property type="protein sequence ID" value="GFO41094.1"/>
    <property type="molecule type" value="Genomic_DNA"/>
</dbReference>
<name>A0AAV4DA36_9GAST</name>
<gene>
    <name evidence="3" type="ORF">PoB_006759900</name>
</gene>
<sequence length="216" mass="24004">METPCRFYAIDTGLSSKLIEIGTMACGAHLKLTCLMIVWCGFLLCPSASLDKSTTSTTSRLSKLVLRKTPTITRGPGMNPKVEPQEEKCYDSCPIFPFNCPKDRFCVTNKECRMVCRKPGDGQACKCDLGYEGDTCAKKECDIPCGHGVCHRLRNRHFICACESDWQGLDCDQPKCTLPCVKGSCLWRMAANATMYCNCQNPYVGELCDKIKPPLK</sequence>
<dbReference type="InterPro" id="IPR000742">
    <property type="entry name" value="EGF"/>
</dbReference>
<proteinExistence type="predicted"/>
<dbReference type="Gene3D" id="2.10.25.10">
    <property type="entry name" value="Laminin"/>
    <property type="match status" value="1"/>
</dbReference>
<keyword evidence="1" id="KW-0245">EGF-like domain</keyword>
<evidence type="ECO:0000259" key="2">
    <source>
        <dbReference type="PROSITE" id="PS50026"/>
    </source>
</evidence>
<dbReference type="SMART" id="SM00181">
    <property type="entry name" value="EGF"/>
    <property type="match status" value="3"/>
</dbReference>
<organism evidence="3 4">
    <name type="scientific">Plakobranchus ocellatus</name>
    <dbReference type="NCBI Taxonomy" id="259542"/>
    <lineage>
        <taxon>Eukaryota</taxon>
        <taxon>Metazoa</taxon>
        <taxon>Spiralia</taxon>
        <taxon>Lophotrochozoa</taxon>
        <taxon>Mollusca</taxon>
        <taxon>Gastropoda</taxon>
        <taxon>Heterobranchia</taxon>
        <taxon>Euthyneura</taxon>
        <taxon>Panpulmonata</taxon>
        <taxon>Sacoglossa</taxon>
        <taxon>Placobranchoidea</taxon>
        <taxon>Plakobranchidae</taxon>
        <taxon>Plakobranchus</taxon>
    </lineage>
</organism>
<dbReference type="AlphaFoldDB" id="A0AAV4DA36"/>
<comment type="caution">
    <text evidence="3">The sequence shown here is derived from an EMBL/GenBank/DDBJ whole genome shotgun (WGS) entry which is preliminary data.</text>
</comment>
<keyword evidence="4" id="KW-1185">Reference proteome</keyword>
<feature type="non-terminal residue" evidence="3">
    <location>
        <position position="216"/>
    </location>
</feature>
<keyword evidence="1" id="KW-1015">Disulfide bond</keyword>
<reference evidence="3 4" key="1">
    <citation type="journal article" date="2021" name="Elife">
        <title>Chloroplast acquisition without the gene transfer in kleptoplastic sea slugs, Plakobranchus ocellatus.</title>
        <authorList>
            <person name="Maeda T."/>
            <person name="Takahashi S."/>
            <person name="Yoshida T."/>
            <person name="Shimamura S."/>
            <person name="Takaki Y."/>
            <person name="Nagai Y."/>
            <person name="Toyoda A."/>
            <person name="Suzuki Y."/>
            <person name="Arimoto A."/>
            <person name="Ishii H."/>
            <person name="Satoh N."/>
            <person name="Nishiyama T."/>
            <person name="Hasebe M."/>
            <person name="Maruyama T."/>
            <person name="Minagawa J."/>
            <person name="Obokata J."/>
            <person name="Shigenobu S."/>
        </authorList>
    </citation>
    <scope>NUCLEOTIDE SEQUENCE [LARGE SCALE GENOMIC DNA]</scope>
</reference>
<evidence type="ECO:0000313" key="3">
    <source>
        <dbReference type="EMBL" id="GFO41094.1"/>
    </source>
</evidence>
<evidence type="ECO:0000313" key="4">
    <source>
        <dbReference type="Proteomes" id="UP000735302"/>
    </source>
</evidence>
<feature type="disulfide bond" evidence="1">
    <location>
        <begin position="162"/>
        <end position="171"/>
    </location>
</feature>
<comment type="caution">
    <text evidence="1">Lacks conserved residue(s) required for the propagation of feature annotation.</text>
</comment>
<protein>
    <submittedName>
        <fullName evidence="3">Tenascin-r</fullName>
    </submittedName>
</protein>
<dbReference type="PROSITE" id="PS00022">
    <property type="entry name" value="EGF_1"/>
    <property type="match status" value="1"/>
</dbReference>
<accession>A0AAV4DA36</accession>
<dbReference type="Proteomes" id="UP000735302">
    <property type="component" value="Unassembled WGS sequence"/>
</dbReference>
<evidence type="ECO:0000256" key="1">
    <source>
        <dbReference type="PROSITE-ProRule" id="PRU00076"/>
    </source>
</evidence>